<proteinExistence type="inferred from homology"/>
<dbReference type="GO" id="GO:0016887">
    <property type="term" value="F:ATP hydrolysis activity"/>
    <property type="evidence" value="ECO:0007669"/>
    <property type="project" value="InterPro"/>
</dbReference>
<evidence type="ECO:0000256" key="4">
    <source>
        <dbReference type="ARBA" id="ARBA00022741"/>
    </source>
</evidence>
<dbReference type="InterPro" id="IPR050625">
    <property type="entry name" value="ParA/MinD_ATPase"/>
</dbReference>
<dbReference type="KEGG" id="oxy:HCG48_15230"/>
<dbReference type="EMBL" id="CP051167">
    <property type="protein sequence ID" value="QIZ71773.1"/>
    <property type="molecule type" value="Genomic_DNA"/>
</dbReference>
<evidence type="ECO:0000256" key="7">
    <source>
        <dbReference type="ARBA" id="ARBA00023306"/>
    </source>
</evidence>
<comment type="function">
    <text evidence="8">ATPase required for the correct placement of the division site. Cell division inhibitors MinC and MinD act in concert to form an inhibitor capable of blocking formation of the polar Z ring septums. Rapidly oscillates between the poles of the cell to destabilize FtsZ filaments that have formed before they mature into polar Z rings.</text>
</comment>
<dbReference type="GO" id="GO:0005829">
    <property type="term" value="C:cytosol"/>
    <property type="evidence" value="ECO:0007669"/>
    <property type="project" value="TreeGrafter"/>
</dbReference>
<dbReference type="GO" id="GO:0005524">
    <property type="term" value="F:ATP binding"/>
    <property type="evidence" value="ECO:0007669"/>
    <property type="project" value="UniProtKB-KW"/>
</dbReference>
<organism evidence="11 12">
    <name type="scientific">Oxynema aestuarii AP17</name>
    <dbReference type="NCBI Taxonomy" id="2064643"/>
    <lineage>
        <taxon>Bacteria</taxon>
        <taxon>Bacillati</taxon>
        <taxon>Cyanobacteriota</taxon>
        <taxon>Cyanophyceae</taxon>
        <taxon>Oscillatoriophycideae</taxon>
        <taxon>Oscillatoriales</taxon>
        <taxon>Oscillatoriaceae</taxon>
        <taxon>Oxynema</taxon>
        <taxon>Oxynema aestuarii</taxon>
    </lineage>
</organism>
<dbReference type="Proteomes" id="UP000500857">
    <property type="component" value="Chromosome"/>
</dbReference>
<keyword evidence="5 10" id="KW-0067">ATP-binding</keyword>
<evidence type="ECO:0000313" key="12">
    <source>
        <dbReference type="Proteomes" id="UP000500857"/>
    </source>
</evidence>
<name>A0A6H1U176_9CYAN</name>
<feature type="binding site" evidence="10">
    <location>
        <begin position="11"/>
        <end position="18"/>
    </location>
    <ligand>
        <name>ATP</name>
        <dbReference type="ChEBI" id="CHEBI:30616"/>
    </ligand>
</feature>
<dbReference type="InterPro" id="IPR027417">
    <property type="entry name" value="P-loop_NTPase"/>
</dbReference>
<evidence type="ECO:0000256" key="9">
    <source>
        <dbReference type="ARBA" id="ARBA00032845"/>
    </source>
</evidence>
<keyword evidence="3" id="KW-0132">Cell division</keyword>
<dbReference type="InterPro" id="IPR033756">
    <property type="entry name" value="YlxH/NBP35"/>
</dbReference>
<evidence type="ECO:0000256" key="6">
    <source>
        <dbReference type="ARBA" id="ARBA00023210"/>
    </source>
</evidence>
<keyword evidence="12" id="KW-1185">Reference proteome</keyword>
<protein>
    <recommendedName>
        <fullName evidence="2">Septum site-determining protein MinD</fullName>
    </recommendedName>
    <alternativeName>
        <fullName evidence="9">Cell division inhibitor MinD</fullName>
    </alternativeName>
</protein>
<dbReference type="PANTHER" id="PTHR43384">
    <property type="entry name" value="SEPTUM SITE-DETERMINING PROTEIN MIND HOMOLOG, CHLOROPLASTIC-RELATED"/>
    <property type="match status" value="1"/>
</dbReference>
<dbReference type="GO" id="GO:0009898">
    <property type="term" value="C:cytoplasmic side of plasma membrane"/>
    <property type="evidence" value="ECO:0007669"/>
    <property type="project" value="TreeGrafter"/>
</dbReference>
<dbReference type="AlphaFoldDB" id="A0A6H1U176"/>
<accession>A0A6H1U176</accession>
<evidence type="ECO:0000256" key="5">
    <source>
        <dbReference type="ARBA" id="ARBA00022840"/>
    </source>
</evidence>
<dbReference type="NCBIfam" id="TIGR01968">
    <property type="entry name" value="minD_bact"/>
    <property type="match status" value="1"/>
</dbReference>
<evidence type="ECO:0000256" key="2">
    <source>
        <dbReference type="ARBA" id="ARBA00016887"/>
    </source>
</evidence>
<evidence type="ECO:0000256" key="10">
    <source>
        <dbReference type="PIRSR" id="PIRSR003092-1"/>
    </source>
</evidence>
<evidence type="ECO:0000313" key="11">
    <source>
        <dbReference type="EMBL" id="QIZ71773.1"/>
    </source>
</evidence>
<keyword evidence="7" id="KW-0131">Cell cycle</keyword>
<dbReference type="Gene3D" id="3.40.50.300">
    <property type="entry name" value="P-loop containing nucleotide triphosphate hydrolases"/>
    <property type="match status" value="1"/>
</dbReference>
<evidence type="ECO:0000256" key="3">
    <source>
        <dbReference type="ARBA" id="ARBA00022618"/>
    </source>
</evidence>
<dbReference type="CDD" id="cd02036">
    <property type="entry name" value="MinD"/>
    <property type="match status" value="1"/>
</dbReference>
<gene>
    <name evidence="11" type="primary">minD</name>
    <name evidence="11" type="ORF">HCG48_15230</name>
</gene>
<dbReference type="Pfam" id="PF10609">
    <property type="entry name" value="ParA"/>
    <property type="match status" value="1"/>
</dbReference>
<dbReference type="PANTHER" id="PTHR43384:SF6">
    <property type="entry name" value="SEPTUM SITE-DETERMINING PROTEIN MIND HOMOLOG, CHLOROPLASTIC"/>
    <property type="match status" value="1"/>
</dbReference>
<dbReference type="GO" id="GO:0051782">
    <property type="term" value="P:negative regulation of cell division"/>
    <property type="evidence" value="ECO:0007669"/>
    <property type="project" value="TreeGrafter"/>
</dbReference>
<evidence type="ECO:0000256" key="8">
    <source>
        <dbReference type="ARBA" id="ARBA00025436"/>
    </source>
</evidence>
<comment type="similarity">
    <text evidence="1">Belongs to the ParA family. MinD subfamily.</text>
</comment>
<dbReference type="SUPFAM" id="SSF52540">
    <property type="entry name" value="P-loop containing nucleoside triphosphate hydrolases"/>
    <property type="match status" value="1"/>
</dbReference>
<keyword evidence="6" id="KW-0717">Septation</keyword>
<dbReference type="InterPro" id="IPR025501">
    <property type="entry name" value="MinD_FleN"/>
</dbReference>
<dbReference type="FunFam" id="3.40.50.300:FF:000068">
    <property type="entry name" value="Site-determining protein"/>
    <property type="match status" value="1"/>
</dbReference>
<keyword evidence="4 10" id="KW-0547">Nucleotide-binding</keyword>
<evidence type="ECO:0000256" key="1">
    <source>
        <dbReference type="ARBA" id="ARBA00010257"/>
    </source>
</evidence>
<dbReference type="InterPro" id="IPR010223">
    <property type="entry name" value="MinD"/>
</dbReference>
<sequence length="269" mass="29360">MSRIIVITSGKGGVGKTTCTANLGMALAKMGRNVAVIDADFGLRNLDLLLGLENRIVYTAVEFLAGQCRLEQALVKDKRQPRLSLLPAAQNRMKDAVTPEQMKQVVGQLTDKFDYILIDSPAGIEQGFQNAISGAKEAVIVTTPEIAAVRDADRVVGLLEANGVRRINLIVNRIKPAMIEANDMMSVDDVREILAIGLIGVIPDDEKVIVSTNRGEPLVLAEENSCFARSAFENIARRIEGEQVDFLEIDAPKDGFFSWLRKVLSAKII</sequence>
<dbReference type="RefSeq" id="WP_168569925.1">
    <property type="nucleotide sequence ID" value="NZ_CP051167.1"/>
</dbReference>
<dbReference type="GO" id="GO:0000917">
    <property type="term" value="P:division septum assembly"/>
    <property type="evidence" value="ECO:0007669"/>
    <property type="project" value="UniProtKB-KW"/>
</dbReference>
<reference evidence="11 12" key="1">
    <citation type="submission" date="2020-04" db="EMBL/GenBank/DDBJ databases">
        <authorList>
            <person name="Basu S."/>
            <person name="Maruthanayagam V."/>
            <person name="Chakraborty S."/>
            <person name="Pramanik A."/>
            <person name="Mukherjee J."/>
            <person name="Brink B."/>
        </authorList>
    </citation>
    <scope>NUCLEOTIDE SEQUENCE [LARGE SCALE GENOMIC DNA]</scope>
    <source>
        <strain evidence="11 12">AP17</strain>
    </source>
</reference>
<dbReference type="PIRSF" id="PIRSF003092">
    <property type="entry name" value="MinD"/>
    <property type="match status" value="1"/>
</dbReference>